<dbReference type="AlphaFoldDB" id="A0A1H5XEB6"/>
<dbReference type="Proteomes" id="UP000236735">
    <property type="component" value="Unassembled WGS sequence"/>
</dbReference>
<gene>
    <name evidence="1" type="ORF">SAMN05216354_2744</name>
</gene>
<name>A0A1H5XEB6_XYLRU</name>
<evidence type="ECO:0000313" key="2">
    <source>
        <dbReference type="Proteomes" id="UP000236735"/>
    </source>
</evidence>
<reference evidence="1 2" key="1">
    <citation type="submission" date="2016-10" db="EMBL/GenBank/DDBJ databases">
        <authorList>
            <person name="de Groot N.N."/>
        </authorList>
    </citation>
    <scope>NUCLEOTIDE SEQUENCE [LARGE SCALE GENOMIC DNA]</scope>
    <source>
        <strain evidence="1 2">AR32</strain>
    </source>
</reference>
<organism evidence="1 2">
    <name type="scientific">Xylanibacter ruminicola</name>
    <name type="common">Prevotella ruminicola</name>
    <dbReference type="NCBI Taxonomy" id="839"/>
    <lineage>
        <taxon>Bacteria</taxon>
        <taxon>Pseudomonadati</taxon>
        <taxon>Bacteroidota</taxon>
        <taxon>Bacteroidia</taxon>
        <taxon>Bacteroidales</taxon>
        <taxon>Prevotellaceae</taxon>
        <taxon>Xylanibacter</taxon>
    </lineage>
</organism>
<evidence type="ECO:0000313" key="1">
    <source>
        <dbReference type="EMBL" id="SEG09677.1"/>
    </source>
</evidence>
<proteinExistence type="predicted"/>
<sequence length="44" mass="5194">MQNKLIFIFISEMLPTFEFYSKVVKNRNTIGVLAKKVVYLQQIT</sequence>
<dbReference type="EMBL" id="FNUV01000009">
    <property type="protein sequence ID" value="SEG09677.1"/>
    <property type="molecule type" value="Genomic_DNA"/>
</dbReference>
<accession>A0A1H5XEB6</accession>
<protein>
    <submittedName>
        <fullName evidence="1">Uncharacterized protein</fullName>
    </submittedName>
</protein>